<keyword evidence="1" id="KW-0472">Membrane</keyword>
<sequence>MSELGDAFATIVSDGSLLLAAGVAALVGLISFASPCVLPLVPGYLAYVAGLTGAQTGAAAAPAVNRSEATAAGDRPGSTITAPPGQRRRVVTGALLFVLGFTAVFVSFGALFGGLGRLLLEWAPLLTRLMGVVTIIMGLAFLGGLHWLQRERRITRRPPAGLLGAPVLGVVFGLGWTPCLGPTLSAVNTLAYTEASAARGAVLGLAYCLGLGIPFVLVALGARRALTLSSWARRHAQTVMRIGGVLLILLGILLVTGGWDHIMVWLRSWLASTGFGTSAF</sequence>
<feature type="transmembrane region" description="Helical" evidence="1">
    <location>
        <begin position="90"/>
        <end position="113"/>
    </location>
</feature>
<evidence type="ECO:0000313" key="2">
    <source>
        <dbReference type="EMBL" id="SOC50018.1"/>
    </source>
</evidence>
<dbReference type="Proteomes" id="UP000219435">
    <property type="component" value="Unassembled WGS sequence"/>
</dbReference>
<protein>
    <submittedName>
        <fullName evidence="2">Cytochrome c-type biogenesis protein</fullName>
    </submittedName>
</protein>
<dbReference type="InterPro" id="IPR051790">
    <property type="entry name" value="Cytochrome_c-biogenesis_DsbD"/>
</dbReference>
<feature type="transmembrane region" description="Helical" evidence="1">
    <location>
        <begin position="239"/>
        <end position="259"/>
    </location>
</feature>
<keyword evidence="1" id="KW-0812">Transmembrane</keyword>
<evidence type="ECO:0000256" key="1">
    <source>
        <dbReference type="SAM" id="Phobius"/>
    </source>
</evidence>
<proteinExistence type="predicted"/>
<evidence type="ECO:0000313" key="3">
    <source>
        <dbReference type="Proteomes" id="UP000219435"/>
    </source>
</evidence>
<feature type="transmembrane region" description="Helical" evidence="1">
    <location>
        <begin position="197"/>
        <end position="218"/>
    </location>
</feature>
<keyword evidence="1" id="KW-1133">Transmembrane helix</keyword>
<reference evidence="3" key="1">
    <citation type="submission" date="2017-08" db="EMBL/GenBank/DDBJ databases">
        <authorList>
            <person name="Varghese N."/>
            <person name="Submissions S."/>
        </authorList>
    </citation>
    <scope>NUCLEOTIDE SEQUENCE [LARGE SCALE GENOMIC DNA]</scope>
    <source>
        <strain evidence="3">DSM 4725</strain>
    </source>
</reference>
<dbReference type="EMBL" id="OBQI01000004">
    <property type="protein sequence ID" value="SOC50018.1"/>
    <property type="molecule type" value="Genomic_DNA"/>
</dbReference>
<dbReference type="AlphaFoldDB" id="A0A285V8W5"/>
<gene>
    <name evidence="2" type="ORF">SAMN05660748_2755</name>
</gene>
<keyword evidence="3" id="KW-1185">Reference proteome</keyword>
<accession>A0A285V8W5</accession>
<dbReference type="PANTHER" id="PTHR31272:SF4">
    <property type="entry name" value="CYTOCHROME C-TYPE BIOGENESIS PROTEIN HI_1454-RELATED"/>
    <property type="match status" value="1"/>
</dbReference>
<organism evidence="2 3">
    <name type="scientific">Blastococcus aggregatus</name>
    <dbReference type="NCBI Taxonomy" id="38502"/>
    <lineage>
        <taxon>Bacteria</taxon>
        <taxon>Bacillati</taxon>
        <taxon>Actinomycetota</taxon>
        <taxon>Actinomycetes</taxon>
        <taxon>Geodermatophilales</taxon>
        <taxon>Geodermatophilaceae</taxon>
        <taxon>Blastococcus</taxon>
    </lineage>
</organism>
<feature type="transmembrane region" description="Helical" evidence="1">
    <location>
        <begin position="17"/>
        <end position="41"/>
    </location>
</feature>
<feature type="transmembrane region" description="Helical" evidence="1">
    <location>
        <begin position="125"/>
        <end position="148"/>
    </location>
</feature>
<dbReference type="PANTHER" id="PTHR31272">
    <property type="entry name" value="CYTOCHROME C-TYPE BIOGENESIS PROTEIN HI_1454-RELATED"/>
    <property type="match status" value="1"/>
</dbReference>
<name>A0A285V8W5_9ACTN</name>
<feature type="transmembrane region" description="Helical" evidence="1">
    <location>
        <begin position="160"/>
        <end position="177"/>
    </location>
</feature>
<dbReference type="RefSeq" id="WP_040336902.1">
    <property type="nucleotide sequence ID" value="NZ_OBQI01000004.1"/>
</dbReference>
<dbReference type="OrthoDB" id="9803065at2"/>